<evidence type="ECO:0000256" key="2">
    <source>
        <dbReference type="SAM" id="Phobius"/>
    </source>
</evidence>
<name>A0A7M7P767_STRPU</name>
<dbReference type="Proteomes" id="UP000007110">
    <property type="component" value="Unassembled WGS sequence"/>
</dbReference>
<keyword evidence="2" id="KW-0472">Membrane</keyword>
<sequence length="494" mass="56101">MALPIYSSSNESKQVEDLSSSDSTVELEDQPGIAVCSTSGGRNAKETIPLIGHDKDEVPFLIAMSMTITGLWCFCGCSCVSSNSTDNGPDYLSKAEFWSPSNTKEPNTTGAEQRREAHGQHQKDHQGCHQGCGKRISVYLVLCIIILQALVAFFVVDIIFFLMYTQLDNNYLLDTASFLCLNFQTFLIIIYTVITRLELCFRRGNPAFNALPYDMDTCVRRVTLVQAFYNTSGKCYLKSCSLLMMEILIFFLFPLLNTILQIAFGFSVFFTGCESNWQMATLVIKPVLYLYYGCFWYVVYVQRVYLNCQLNNALDTIRKLAGQTDCDGARRLIDSIYSEFHVVRYFTGRLMAFTLLTVTFHTFCCAILTYCKLPMATSGDLSMLTMRWIENIMFFVVPIYAIGGIDLESLWTKFRRVLVKCKVQDQILFWNEVLSYATQIDTLASFPLVWTGLFPIVGTILAGIIARRDSISLEYWNYLSNCTNSMESNFKCLN</sequence>
<dbReference type="InParanoid" id="A0A7M7P767"/>
<keyword evidence="2" id="KW-1133">Transmembrane helix</keyword>
<feature type="compositionally biased region" description="Polar residues" evidence="1">
    <location>
        <begin position="1"/>
        <end position="24"/>
    </location>
</feature>
<feature type="compositionally biased region" description="Polar residues" evidence="1">
    <location>
        <begin position="99"/>
        <end position="111"/>
    </location>
</feature>
<dbReference type="RefSeq" id="XP_030847358.1">
    <property type="nucleotide sequence ID" value="XM_030991498.1"/>
</dbReference>
<dbReference type="AlphaFoldDB" id="A0A7M7P767"/>
<feature type="transmembrane region" description="Helical" evidence="2">
    <location>
        <begin position="176"/>
        <end position="194"/>
    </location>
</feature>
<reference evidence="4" key="1">
    <citation type="submission" date="2015-02" db="EMBL/GenBank/DDBJ databases">
        <title>Genome sequencing for Strongylocentrotus purpuratus.</title>
        <authorList>
            <person name="Murali S."/>
            <person name="Liu Y."/>
            <person name="Vee V."/>
            <person name="English A."/>
            <person name="Wang M."/>
            <person name="Skinner E."/>
            <person name="Han Y."/>
            <person name="Muzny D.M."/>
            <person name="Worley K.C."/>
            <person name="Gibbs R.A."/>
        </authorList>
    </citation>
    <scope>NUCLEOTIDE SEQUENCE</scope>
</reference>
<feature type="transmembrane region" description="Helical" evidence="2">
    <location>
        <begin position="139"/>
        <end position="164"/>
    </location>
</feature>
<dbReference type="EnsemblMetazoa" id="XM_030991498">
    <property type="protein sequence ID" value="XP_030847358"/>
    <property type="gene ID" value="LOC115926621"/>
</dbReference>
<feature type="transmembrane region" description="Helical" evidence="2">
    <location>
        <begin position="247"/>
        <end position="270"/>
    </location>
</feature>
<evidence type="ECO:0000313" key="4">
    <source>
        <dbReference type="Proteomes" id="UP000007110"/>
    </source>
</evidence>
<keyword evidence="4" id="KW-1185">Reference proteome</keyword>
<proteinExistence type="predicted"/>
<feature type="region of interest" description="Disordered" evidence="1">
    <location>
        <begin position="96"/>
        <end position="120"/>
    </location>
</feature>
<dbReference type="GeneID" id="115926621"/>
<protein>
    <recommendedName>
        <fullName evidence="5">Gustatory receptor</fullName>
    </recommendedName>
</protein>
<dbReference type="KEGG" id="spu:115926621"/>
<feature type="transmembrane region" description="Helical" evidence="2">
    <location>
        <begin position="448"/>
        <end position="466"/>
    </location>
</feature>
<feature type="region of interest" description="Disordered" evidence="1">
    <location>
        <begin position="1"/>
        <end position="40"/>
    </location>
</feature>
<keyword evidence="2" id="KW-0812">Transmembrane</keyword>
<reference evidence="3" key="2">
    <citation type="submission" date="2021-01" db="UniProtKB">
        <authorList>
            <consortium name="EnsemblMetazoa"/>
        </authorList>
    </citation>
    <scope>IDENTIFICATION</scope>
</reference>
<evidence type="ECO:0000256" key="1">
    <source>
        <dbReference type="SAM" id="MobiDB-lite"/>
    </source>
</evidence>
<organism evidence="3 4">
    <name type="scientific">Strongylocentrotus purpuratus</name>
    <name type="common">Purple sea urchin</name>
    <dbReference type="NCBI Taxonomy" id="7668"/>
    <lineage>
        <taxon>Eukaryota</taxon>
        <taxon>Metazoa</taxon>
        <taxon>Echinodermata</taxon>
        <taxon>Eleutherozoa</taxon>
        <taxon>Echinozoa</taxon>
        <taxon>Echinoidea</taxon>
        <taxon>Euechinoidea</taxon>
        <taxon>Echinacea</taxon>
        <taxon>Camarodonta</taxon>
        <taxon>Echinidea</taxon>
        <taxon>Strongylocentrotidae</taxon>
        <taxon>Strongylocentrotus</taxon>
    </lineage>
</organism>
<evidence type="ECO:0000313" key="3">
    <source>
        <dbReference type="EnsemblMetazoa" id="XP_030847358"/>
    </source>
</evidence>
<accession>A0A7M7P767</accession>
<evidence type="ECO:0008006" key="5">
    <source>
        <dbReference type="Google" id="ProtNLM"/>
    </source>
</evidence>
<feature type="transmembrane region" description="Helical" evidence="2">
    <location>
        <begin position="392"/>
        <end position="411"/>
    </location>
</feature>
<feature type="transmembrane region" description="Helical" evidence="2">
    <location>
        <begin position="350"/>
        <end position="371"/>
    </location>
</feature>